<evidence type="ECO:0000313" key="1">
    <source>
        <dbReference type="EMBL" id="BAC57692.1"/>
    </source>
</evidence>
<dbReference type="EMBL" id="AP004301">
    <property type="protein sequence ID" value="BAC57692.1"/>
    <property type="molecule type" value="Genomic_DNA"/>
</dbReference>
<organism evidence="1">
    <name type="scientific">Oryza sativa subsp. japonica</name>
    <name type="common">Rice</name>
    <dbReference type="NCBI Taxonomy" id="39947"/>
    <lineage>
        <taxon>Eukaryota</taxon>
        <taxon>Viridiplantae</taxon>
        <taxon>Streptophyta</taxon>
        <taxon>Embryophyta</taxon>
        <taxon>Tracheophyta</taxon>
        <taxon>Spermatophyta</taxon>
        <taxon>Magnoliopsida</taxon>
        <taxon>Liliopsida</taxon>
        <taxon>Poales</taxon>
        <taxon>Poaceae</taxon>
        <taxon>BOP clade</taxon>
        <taxon>Oryzoideae</taxon>
        <taxon>Oryzeae</taxon>
        <taxon>Oryzinae</taxon>
        <taxon>Oryza</taxon>
        <taxon>Oryza sativa</taxon>
    </lineage>
</organism>
<gene>
    <name evidence="1" type="primary">P0483E09.11</name>
</gene>
<sequence>MGLKWAGLEPKIIYKENSVGHIGLGVIIPTPPASKPIPPRRRLICFAGRRLLAGYLPIRRRLGQGVARQGRGWPHRSQPTSRACRLPPVLCPMATPSSAAAAAGGTVAAWGFFGSGSTCYSPVILLAFNFSFLDLGAVLTIF</sequence>
<dbReference type="AlphaFoldDB" id="Q84ZH9"/>
<reference evidence="1" key="1">
    <citation type="submission" date="2001-10" db="EMBL/GenBank/DDBJ databases">
        <title>Oryza sativa nipponbare(GA3) genomic DNA, chromosome 7, PAC clone:P0483E09.</title>
        <authorList>
            <person name="Sasaki T."/>
            <person name="Matsumoto T."/>
            <person name="Yamamoto K."/>
        </authorList>
    </citation>
    <scope>NUCLEOTIDE SEQUENCE</scope>
</reference>
<name>Q84ZH9_ORYSJ</name>
<proteinExistence type="predicted"/>
<accession>Q84ZH9</accession>
<protein>
    <submittedName>
        <fullName evidence="1">p0483E09.11 protein</fullName>
    </submittedName>
</protein>